<evidence type="ECO:0000256" key="1">
    <source>
        <dbReference type="SAM" id="MobiDB-lite"/>
    </source>
</evidence>
<sequence length="148" mass="17201">MTRAPVHPTRSEEERSQETRAKAWRPADQLPMPEEVAGWKYRWVRISTLGDGDTRNVSSARREGWEFVDATDMPDFAAMCDPSSSGHIEFGGLALAKMPVEMWTSMRDYYQQKSDQQVEGVNNQLFDMEDKRMPIYRDHQTTTNNRLR</sequence>
<gene>
    <name evidence="2" type="ORF">UFOVP28_33</name>
</gene>
<name>A0A6J5KRM0_9CAUD</name>
<dbReference type="EMBL" id="LR796165">
    <property type="protein sequence ID" value="CAB4122710.1"/>
    <property type="molecule type" value="Genomic_DNA"/>
</dbReference>
<organism evidence="2">
    <name type="scientific">uncultured Caudovirales phage</name>
    <dbReference type="NCBI Taxonomy" id="2100421"/>
    <lineage>
        <taxon>Viruses</taxon>
        <taxon>Duplodnaviria</taxon>
        <taxon>Heunggongvirae</taxon>
        <taxon>Uroviricota</taxon>
        <taxon>Caudoviricetes</taxon>
        <taxon>Peduoviridae</taxon>
        <taxon>Maltschvirus</taxon>
        <taxon>Maltschvirus maltsch</taxon>
    </lineage>
</organism>
<feature type="compositionally biased region" description="Basic and acidic residues" evidence="1">
    <location>
        <begin position="9"/>
        <end position="21"/>
    </location>
</feature>
<proteinExistence type="predicted"/>
<evidence type="ECO:0000313" key="2">
    <source>
        <dbReference type="EMBL" id="CAB4122710.1"/>
    </source>
</evidence>
<accession>A0A6J5KRM0</accession>
<feature type="region of interest" description="Disordered" evidence="1">
    <location>
        <begin position="1"/>
        <end position="29"/>
    </location>
</feature>
<protein>
    <submittedName>
        <fullName evidence="2">Uncharacterized protein</fullName>
    </submittedName>
</protein>
<reference evidence="2" key="1">
    <citation type="submission" date="2020-04" db="EMBL/GenBank/DDBJ databases">
        <authorList>
            <person name="Chiriac C."/>
            <person name="Salcher M."/>
            <person name="Ghai R."/>
            <person name="Kavagutti S V."/>
        </authorList>
    </citation>
    <scope>NUCLEOTIDE SEQUENCE</scope>
</reference>